<keyword evidence="5" id="KW-0067">ATP-binding</keyword>
<dbReference type="SMART" id="SM00382">
    <property type="entry name" value="AAA"/>
    <property type="match status" value="2"/>
</dbReference>
<protein>
    <submittedName>
        <fullName evidence="12">Uncharacterized protein</fullName>
    </submittedName>
</protein>
<dbReference type="Pfam" id="PF00005">
    <property type="entry name" value="ABC_tran"/>
    <property type="match status" value="2"/>
</dbReference>
<dbReference type="AlphaFoldDB" id="A0A8S1F512"/>
<dbReference type="SUPFAM" id="SSF52540">
    <property type="entry name" value="P-loop containing nucleoside triphosphate hydrolases"/>
    <property type="match status" value="2"/>
</dbReference>
<evidence type="ECO:0000256" key="1">
    <source>
        <dbReference type="ARBA" id="ARBA00004141"/>
    </source>
</evidence>
<feature type="transmembrane region" description="Helical" evidence="9">
    <location>
        <begin position="299"/>
        <end position="316"/>
    </location>
</feature>
<reference evidence="12 13" key="1">
    <citation type="submission" date="2020-04" db="EMBL/GenBank/DDBJ databases">
        <authorList>
            <person name="Laetsch R D."/>
            <person name="Stevens L."/>
            <person name="Kumar S."/>
            <person name="Blaxter L. M."/>
        </authorList>
    </citation>
    <scope>NUCLEOTIDE SEQUENCE [LARGE SCALE GENOMIC DNA]</scope>
</reference>
<dbReference type="FunFam" id="3.40.50.300:FF:001797">
    <property type="entry name" value="ABC transporter, putative"/>
    <property type="match status" value="1"/>
</dbReference>
<dbReference type="PROSITE" id="PS50929">
    <property type="entry name" value="ABC_TM1F"/>
    <property type="match status" value="2"/>
</dbReference>
<feature type="transmembrane region" description="Helical" evidence="9">
    <location>
        <begin position="803"/>
        <end position="822"/>
    </location>
</feature>
<feature type="domain" description="ABC transporter" evidence="10">
    <location>
        <begin position="359"/>
        <end position="593"/>
    </location>
</feature>
<proteinExistence type="inferred from homology"/>
<dbReference type="Proteomes" id="UP000494206">
    <property type="component" value="Unassembled WGS sequence"/>
</dbReference>
<dbReference type="InterPro" id="IPR011527">
    <property type="entry name" value="ABC1_TM_dom"/>
</dbReference>
<dbReference type="EMBL" id="CADEPM010000006">
    <property type="protein sequence ID" value="CAB3407203.1"/>
    <property type="molecule type" value="Genomic_DNA"/>
</dbReference>
<evidence type="ECO:0000259" key="10">
    <source>
        <dbReference type="PROSITE" id="PS50893"/>
    </source>
</evidence>
<comment type="subcellular location">
    <subcellularLocation>
        <location evidence="1">Membrane</location>
        <topology evidence="1">Multi-pass membrane protein</topology>
    </subcellularLocation>
</comment>
<evidence type="ECO:0000256" key="4">
    <source>
        <dbReference type="ARBA" id="ARBA00022741"/>
    </source>
</evidence>
<dbReference type="PROSITE" id="PS00211">
    <property type="entry name" value="ABC_TRANSPORTER_1"/>
    <property type="match status" value="2"/>
</dbReference>
<accession>A0A8S1F512</accession>
<evidence type="ECO:0000256" key="9">
    <source>
        <dbReference type="SAM" id="Phobius"/>
    </source>
</evidence>
<dbReference type="GO" id="GO:0015421">
    <property type="term" value="F:ABC-type oligopeptide transporter activity"/>
    <property type="evidence" value="ECO:0007669"/>
    <property type="project" value="TreeGrafter"/>
</dbReference>
<evidence type="ECO:0000256" key="8">
    <source>
        <dbReference type="SAM" id="MobiDB-lite"/>
    </source>
</evidence>
<evidence type="ECO:0000259" key="11">
    <source>
        <dbReference type="PROSITE" id="PS50929"/>
    </source>
</evidence>
<feature type="transmembrane region" description="Helical" evidence="9">
    <location>
        <begin position="659"/>
        <end position="685"/>
    </location>
</feature>
<dbReference type="InterPro" id="IPR036640">
    <property type="entry name" value="ABC1_TM_sf"/>
</dbReference>
<keyword evidence="7 9" id="KW-0472">Membrane</keyword>
<dbReference type="PANTHER" id="PTHR43394">
    <property type="entry name" value="ATP-DEPENDENT PERMEASE MDL1, MITOCHONDRIAL"/>
    <property type="match status" value="1"/>
</dbReference>
<dbReference type="InterPro" id="IPR017871">
    <property type="entry name" value="ABC_transporter-like_CS"/>
</dbReference>
<feature type="transmembrane region" description="Helical" evidence="9">
    <location>
        <begin position="892"/>
        <end position="912"/>
    </location>
</feature>
<dbReference type="Gene3D" id="1.20.1560.10">
    <property type="entry name" value="ABC transporter type 1, transmembrane domain"/>
    <property type="match status" value="2"/>
</dbReference>
<dbReference type="GO" id="GO:0005524">
    <property type="term" value="F:ATP binding"/>
    <property type="evidence" value="ECO:0007669"/>
    <property type="project" value="UniProtKB-KW"/>
</dbReference>
<keyword evidence="13" id="KW-1185">Reference proteome</keyword>
<dbReference type="GO" id="GO:0005743">
    <property type="term" value="C:mitochondrial inner membrane"/>
    <property type="evidence" value="ECO:0007669"/>
    <property type="project" value="TreeGrafter"/>
</dbReference>
<dbReference type="SUPFAM" id="SSF90123">
    <property type="entry name" value="ABC transporter transmembrane region"/>
    <property type="match status" value="2"/>
</dbReference>
<feature type="region of interest" description="Disordered" evidence="8">
    <location>
        <begin position="594"/>
        <end position="619"/>
    </location>
</feature>
<feature type="transmembrane region" description="Helical" evidence="9">
    <location>
        <begin position="31"/>
        <end position="58"/>
    </location>
</feature>
<dbReference type="Gene3D" id="3.40.50.300">
    <property type="entry name" value="P-loop containing nucleotide triphosphate hydrolases"/>
    <property type="match status" value="2"/>
</dbReference>
<feature type="transmembrane region" description="Helical" evidence="9">
    <location>
        <begin position="260"/>
        <end position="293"/>
    </location>
</feature>
<evidence type="ECO:0000313" key="13">
    <source>
        <dbReference type="Proteomes" id="UP000494206"/>
    </source>
</evidence>
<dbReference type="InterPro" id="IPR027417">
    <property type="entry name" value="P-loop_NTPase"/>
</dbReference>
<evidence type="ECO:0000256" key="6">
    <source>
        <dbReference type="ARBA" id="ARBA00022989"/>
    </source>
</evidence>
<evidence type="ECO:0000256" key="2">
    <source>
        <dbReference type="ARBA" id="ARBA00007577"/>
    </source>
</evidence>
<feature type="domain" description="ABC transporter" evidence="10">
    <location>
        <begin position="978"/>
        <end position="1214"/>
    </location>
</feature>
<organism evidence="12 13">
    <name type="scientific">Caenorhabditis bovis</name>
    <dbReference type="NCBI Taxonomy" id="2654633"/>
    <lineage>
        <taxon>Eukaryota</taxon>
        <taxon>Metazoa</taxon>
        <taxon>Ecdysozoa</taxon>
        <taxon>Nematoda</taxon>
        <taxon>Chromadorea</taxon>
        <taxon>Rhabditida</taxon>
        <taxon>Rhabditina</taxon>
        <taxon>Rhabditomorpha</taxon>
        <taxon>Rhabditoidea</taxon>
        <taxon>Rhabditidae</taxon>
        <taxon>Peloderinae</taxon>
        <taxon>Caenorhabditis</taxon>
    </lineage>
</organism>
<dbReference type="InterPro" id="IPR003439">
    <property type="entry name" value="ABC_transporter-like_ATP-bd"/>
</dbReference>
<dbReference type="InterPro" id="IPR003593">
    <property type="entry name" value="AAA+_ATPase"/>
</dbReference>
<dbReference type="CDD" id="cd18577">
    <property type="entry name" value="ABC_6TM_Pgp_ABCB1_D1_like"/>
    <property type="match status" value="1"/>
</dbReference>
<feature type="domain" description="ABC transmembrane type-1" evidence="11">
    <location>
        <begin position="35"/>
        <end position="325"/>
    </location>
</feature>
<keyword evidence="3 9" id="KW-0812">Transmembrane</keyword>
<dbReference type="PANTHER" id="PTHR43394:SF27">
    <property type="entry name" value="ATP-DEPENDENT TRANSLOCASE ABCB1-LIKE"/>
    <property type="match status" value="1"/>
</dbReference>
<gene>
    <name evidence="12" type="ORF">CBOVIS_LOCUS9166</name>
</gene>
<name>A0A8S1F512_9PELO</name>
<evidence type="ECO:0000256" key="7">
    <source>
        <dbReference type="ARBA" id="ARBA00023136"/>
    </source>
</evidence>
<comment type="similarity">
    <text evidence="2">Belongs to the ABC transporter superfamily. ABCB family. Multidrug resistance exporter (TC 3.A.1.201) subfamily.</text>
</comment>
<sequence>MQMRNRVAPVIADVKPKVNRKSILFGSKLDIFHIALAVFCAILGGCIQPLVLLLGGWITDHYLVNNNTPGDKKFFSDVLFLIYCGVLAGVVVLILGIIQGIYIQRGTQKIIAKLRRVFIASILRQNSAWLDDHPAGSLIGELNENIEVISNAVGNQMCVLIRGFAMFLSSIIACSFVNVPLTFITLTMGPISAFVLHVSTKVNESTMSELIEESKKSHTIFEESIMNVKTVQACNGQHFMTRKLKEVNQRIKKLHIRMCFWSGFFDGMSLFVVYGITGLALFVGCRFYFAGAITRPGDVILVVNTICVIGYFLGLLGPHLTTLQQAAASFTSLQSVIEMTSESDDLKADTKVTNLQGHIVFKNVHFKYPTRDKKILTGLSFEALPGQSIALVGTSGCGKSTSIGLLTKLYRLDQGEITVDGMNVRILDERSLRSKFGIVPQEPKLFEGTIMENIKLGRDVSDDDVVNAAKIANADGFIRKLKDGYETKLGTGGVQLSGGQKQRICISRALVTSPSVLLLDEATSALDSHSEAIVNAALQKASIGRTTIVIAHRLSSLKYVDKIYVIEKGKTVEVGSHDDLMALDGIYAKLAKSQNIDQSETSDDNSKTRPTADDGMQFATDDEIPETDESLAAIEPEDNKISLAGLRLLNYYRKYKGTALLILLLSLPRCVELACYGLSLSLAYYTLEQNKDDYMQWAYITLGEPVIMGAVIWLVHTILMMLANGTASDIMDDVKATLLSRLLHRPVSYFDNPTTSTAACVSKISSNIGNAIACVDHRSVRIVIFAAGTLASLLLAFPFVWEIGLIGLLITISYGIVSLYFVSSAHNLHIEKTVNDRSGVFTIEIIEQVRSIQIMAVEDYFESRLNEFLNASEEYEKRVGFMSALNFASTQSYVFFSDMLTFYIGTLLIYYGKYESNKIFLAFNGSQMASWGIMYFAPFIPEVVSASAAANQILEMLNSPTDRIARATTEKPEIDGSARIENVTFAYPSNPKKKVCKDLTIDIKKGSSIALVGYSGSGKSTIVSLLERFYEVKDGEIILGSTPINNIELFHLRTNIALVSQEPVLFNASIFENITLGLDGVTLDEVREACECANASKFIENFPLGYDTIVGEGGGSLSGGQKQRIAIARAIVRKPKILLLDEANSALDAESDRIVQNALRMASHGRTSITITHRLSTIQNCDMIHYVSDGRITESGTHSDLLKLNGKYANLVAAQSLS</sequence>
<dbReference type="OrthoDB" id="6500128at2759"/>
<feature type="transmembrane region" description="Helical" evidence="9">
    <location>
        <begin position="78"/>
        <end position="103"/>
    </location>
</feature>
<feature type="transmembrane region" description="Helical" evidence="9">
    <location>
        <begin position="780"/>
        <end position="797"/>
    </location>
</feature>
<evidence type="ECO:0000256" key="5">
    <source>
        <dbReference type="ARBA" id="ARBA00022840"/>
    </source>
</evidence>
<dbReference type="InterPro" id="IPR039421">
    <property type="entry name" value="Type_1_exporter"/>
</dbReference>
<dbReference type="GO" id="GO:0016887">
    <property type="term" value="F:ATP hydrolysis activity"/>
    <property type="evidence" value="ECO:0007669"/>
    <property type="project" value="InterPro"/>
</dbReference>
<feature type="domain" description="ABC transmembrane type-1" evidence="11">
    <location>
        <begin position="706"/>
        <end position="945"/>
    </location>
</feature>
<dbReference type="FunFam" id="3.40.50.300:FF:002283">
    <property type="entry name" value="p-GlycoProtein related"/>
    <property type="match status" value="1"/>
</dbReference>
<comment type="caution">
    <text evidence="12">The sequence shown here is derived from an EMBL/GenBank/DDBJ whole genome shotgun (WGS) entry which is preliminary data.</text>
</comment>
<keyword evidence="6 9" id="KW-1133">Transmembrane helix</keyword>
<evidence type="ECO:0000256" key="3">
    <source>
        <dbReference type="ARBA" id="ARBA00022692"/>
    </source>
</evidence>
<dbReference type="Pfam" id="PF00664">
    <property type="entry name" value="ABC_membrane"/>
    <property type="match status" value="2"/>
</dbReference>
<keyword evidence="4" id="KW-0547">Nucleotide-binding</keyword>
<dbReference type="GO" id="GO:0090374">
    <property type="term" value="P:oligopeptide export from mitochondrion"/>
    <property type="evidence" value="ECO:0007669"/>
    <property type="project" value="TreeGrafter"/>
</dbReference>
<dbReference type="PROSITE" id="PS50893">
    <property type="entry name" value="ABC_TRANSPORTER_2"/>
    <property type="match status" value="2"/>
</dbReference>
<evidence type="ECO:0000313" key="12">
    <source>
        <dbReference type="EMBL" id="CAB3407203.1"/>
    </source>
</evidence>
<feature type="transmembrane region" description="Helical" evidence="9">
    <location>
        <begin position="697"/>
        <end position="722"/>
    </location>
</feature>